<dbReference type="PANTHER" id="PTHR21198">
    <property type="entry name" value="GLUTAMATE RACEMASE"/>
    <property type="match status" value="1"/>
</dbReference>
<evidence type="ECO:0000256" key="1">
    <source>
        <dbReference type="ARBA" id="ARBA00001602"/>
    </source>
</evidence>
<dbReference type="InterPro" id="IPR015942">
    <property type="entry name" value="Asp/Glu/hydantoin_racemase"/>
</dbReference>
<comment type="catalytic activity">
    <reaction evidence="1">
        <text>L-glutamate = D-glutamate</text>
        <dbReference type="Rhea" id="RHEA:12813"/>
        <dbReference type="ChEBI" id="CHEBI:29985"/>
        <dbReference type="ChEBI" id="CHEBI:29986"/>
        <dbReference type="EC" id="5.1.1.3"/>
    </reaction>
</comment>
<evidence type="ECO:0000256" key="4">
    <source>
        <dbReference type="ARBA" id="ARBA00022984"/>
    </source>
</evidence>
<dbReference type="GO" id="GO:0008881">
    <property type="term" value="F:glutamate racemase activity"/>
    <property type="evidence" value="ECO:0007669"/>
    <property type="project" value="UniProtKB-EC"/>
</dbReference>
<evidence type="ECO:0000256" key="2">
    <source>
        <dbReference type="ARBA" id="ARBA00013090"/>
    </source>
</evidence>
<keyword evidence="3" id="KW-0133">Cell shape</keyword>
<dbReference type="NCBIfam" id="TIGR00067">
    <property type="entry name" value="glut_race"/>
    <property type="match status" value="1"/>
</dbReference>
<name>E6PT69_9ZZZZ</name>
<dbReference type="Pfam" id="PF14375">
    <property type="entry name" value="Cys_rich_CWC"/>
    <property type="match status" value="1"/>
</dbReference>
<dbReference type="Pfam" id="PF01177">
    <property type="entry name" value="Asp_Glu_race"/>
    <property type="match status" value="1"/>
</dbReference>
<gene>
    <name evidence="7" type="ORF">CARN2_3602</name>
</gene>
<organism evidence="7">
    <name type="scientific">mine drainage metagenome</name>
    <dbReference type="NCBI Taxonomy" id="410659"/>
    <lineage>
        <taxon>unclassified sequences</taxon>
        <taxon>metagenomes</taxon>
        <taxon>ecological metagenomes</taxon>
    </lineage>
</organism>
<keyword evidence="6" id="KW-0961">Cell wall biogenesis/degradation</keyword>
<keyword evidence="5 7" id="KW-0413">Isomerase</keyword>
<dbReference type="PANTHER" id="PTHR21198:SF2">
    <property type="entry name" value="GLUTAMATE RACEMASE"/>
    <property type="match status" value="1"/>
</dbReference>
<evidence type="ECO:0000313" key="7">
    <source>
        <dbReference type="EMBL" id="CBH98126.1"/>
    </source>
</evidence>
<evidence type="ECO:0000256" key="6">
    <source>
        <dbReference type="ARBA" id="ARBA00023316"/>
    </source>
</evidence>
<dbReference type="HAMAP" id="MF_00258">
    <property type="entry name" value="Glu_racemase"/>
    <property type="match status" value="1"/>
</dbReference>
<comment type="caution">
    <text evidence="7">The sequence shown here is derived from an EMBL/GenBank/DDBJ whole genome shotgun (WGS) entry which is preliminary data.</text>
</comment>
<protein>
    <recommendedName>
        <fullName evidence="2">glutamate racemase</fullName>
        <ecNumber evidence="2">5.1.1.3</ecNumber>
    </recommendedName>
</protein>
<dbReference type="GO" id="GO:0008360">
    <property type="term" value="P:regulation of cell shape"/>
    <property type="evidence" value="ECO:0007669"/>
    <property type="project" value="UniProtKB-KW"/>
</dbReference>
<evidence type="ECO:0000256" key="3">
    <source>
        <dbReference type="ARBA" id="ARBA00022960"/>
    </source>
</evidence>
<sequence length="366" mass="37686">MAPAATPRTAPLCPVCGQANGCVPAASGSFEAACWCRDVTISDAALARIPPAMRGQACLCPSCANLVGASADDMSNSTRAQAAAARRIGVFDSGVGGLTVLAALHRRLPQAHFTYAADSAFAPYGERDASYVLGRSRWLSAFLLAQGCELIVVACNTATALAIAALRQQWPSIPFVGIEPAIKPALAAARGKPVGVLATPGTLASPKFQALLQAQSSDADLLLQPCPGLAEAIENRGPEAAETLALVERFCTPLRAAGCTTVVLGCTHYPLVAPALREALGRSPAEATLLDPADAVAAQTARIAASLPATGQFSNVRGQIDFWTNGEPATLLRIAQACGLDGRAIHQLSPALHHIAPSVQAHRSPP</sequence>
<dbReference type="PROSITE" id="PS00923">
    <property type="entry name" value="ASP_GLU_RACEMASE_1"/>
    <property type="match status" value="1"/>
</dbReference>
<accession>E6PT69</accession>
<evidence type="ECO:0000256" key="5">
    <source>
        <dbReference type="ARBA" id="ARBA00023235"/>
    </source>
</evidence>
<dbReference type="EC" id="5.1.1.3" evidence="2"/>
<dbReference type="GO" id="GO:0071555">
    <property type="term" value="P:cell wall organization"/>
    <property type="evidence" value="ECO:0007669"/>
    <property type="project" value="UniProtKB-KW"/>
</dbReference>
<dbReference type="Gene3D" id="3.40.50.1860">
    <property type="match status" value="2"/>
</dbReference>
<reference evidence="7" key="1">
    <citation type="submission" date="2009-10" db="EMBL/GenBank/DDBJ databases">
        <title>Diversity of trophic interactions inside an arsenic-rich microbial ecosystem.</title>
        <authorList>
            <person name="Bertin P.N."/>
            <person name="Heinrich-Salmeron A."/>
            <person name="Pelletier E."/>
            <person name="Goulhen-Chollet F."/>
            <person name="Arsene-Ploetze F."/>
            <person name="Gallien S."/>
            <person name="Calteau A."/>
            <person name="Vallenet D."/>
            <person name="Casiot C."/>
            <person name="Chane-Woon-Ming B."/>
            <person name="Giloteaux L."/>
            <person name="Barakat M."/>
            <person name="Bonnefoy V."/>
            <person name="Bruneel O."/>
            <person name="Chandler M."/>
            <person name="Cleiss J."/>
            <person name="Duran R."/>
            <person name="Elbaz-Poulichet F."/>
            <person name="Fonknechten N."/>
            <person name="Lauga B."/>
            <person name="Mornico D."/>
            <person name="Ortet P."/>
            <person name="Schaeffer C."/>
            <person name="Siguier P."/>
            <person name="Alexander Thil Smith A."/>
            <person name="Van Dorsselaer A."/>
            <person name="Weissenbach J."/>
            <person name="Medigue C."/>
            <person name="Le Paslier D."/>
        </authorList>
    </citation>
    <scope>NUCLEOTIDE SEQUENCE</scope>
</reference>
<dbReference type="PROSITE" id="PS00924">
    <property type="entry name" value="ASP_GLU_RACEMASE_2"/>
    <property type="match status" value="1"/>
</dbReference>
<dbReference type="EMBL" id="CABM01000049">
    <property type="protein sequence ID" value="CBH98126.1"/>
    <property type="molecule type" value="Genomic_DNA"/>
</dbReference>
<keyword evidence="4" id="KW-0573">Peptidoglycan synthesis</keyword>
<dbReference type="InterPro" id="IPR004391">
    <property type="entry name" value="Glu_race"/>
</dbReference>
<dbReference type="InterPro" id="IPR001920">
    <property type="entry name" value="Asp/Glu_race"/>
</dbReference>
<dbReference type="SUPFAM" id="SSF53681">
    <property type="entry name" value="Aspartate/glutamate racemase"/>
    <property type="match status" value="2"/>
</dbReference>
<dbReference type="InterPro" id="IPR032720">
    <property type="entry name" value="Cys_rich_CWC"/>
</dbReference>
<dbReference type="AlphaFoldDB" id="E6PT69"/>
<dbReference type="InterPro" id="IPR033134">
    <property type="entry name" value="Asp/Glu_racemase_AS_2"/>
</dbReference>
<proteinExistence type="inferred from homology"/>
<dbReference type="GO" id="GO:0009252">
    <property type="term" value="P:peptidoglycan biosynthetic process"/>
    <property type="evidence" value="ECO:0007669"/>
    <property type="project" value="UniProtKB-KW"/>
</dbReference>
<dbReference type="InterPro" id="IPR018187">
    <property type="entry name" value="Asp/Glu_racemase_AS_1"/>
</dbReference>